<dbReference type="Gene3D" id="4.10.240.10">
    <property type="entry name" value="Zn(2)-C6 fungal-type DNA-binding domain"/>
    <property type="match status" value="1"/>
</dbReference>
<dbReference type="CDD" id="cd00067">
    <property type="entry name" value="GAL4"/>
    <property type="match status" value="1"/>
</dbReference>
<dbReference type="AlphaFoldDB" id="A0A9P4N3M1"/>
<organism evidence="7 8">
    <name type="scientific">Lojkania enalia</name>
    <dbReference type="NCBI Taxonomy" id="147567"/>
    <lineage>
        <taxon>Eukaryota</taxon>
        <taxon>Fungi</taxon>
        <taxon>Dikarya</taxon>
        <taxon>Ascomycota</taxon>
        <taxon>Pezizomycotina</taxon>
        <taxon>Dothideomycetes</taxon>
        <taxon>Pleosporomycetidae</taxon>
        <taxon>Pleosporales</taxon>
        <taxon>Pleosporales incertae sedis</taxon>
        <taxon>Lojkania</taxon>
    </lineage>
</organism>
<protein>
    <recommendedName>
        <fullName evidence="6">Zn(2)-C6 fungal-type domain-containing protein</fullName>
    </recommendedName>
</protein>
<evidence type="ECO:0000256" key="2">
    <source>
        <dbReference type="ARBA" id="ARBA00022801"/>
    </source>
</evidence>
<dbReference type="GO" id="GO:0000981">
    <property type="term" value="F:DNA-binding transcription factor activity, RNA polymerase II-specific"/>
    <property type="evidence" value="ECO:0007669"/>
    <property type="project" value="InterPro"/>
</dbReference>
<dbReference type="InterPro" id="IPR021833">
    <property type="entry name" value="DUF3425"/>
</dbReference>
<feature type="region of interest" description="Disordered" evidence="5">
    <location>
        <begin position="228"/>
        <end position="285"/>
    </location>
</feature>
<dbReference type="Proteomes" id="UP000800093">
    <property type="component" value="Unassembled WGS sequence"/>
</dbReference>
<evidence type="ECO:0000256" key="4">
    <source>
        <dbReference type="ARBA" id="ARBA00023295"/>
    </source>
</evidence>
<comment type="similarity">
    <text evidence="1">Belongs to the Nth/MutY family.</text>
</comment>
<evidence type="ECO:0000256" key="5">
    <source>
        <dbReference type="SAM" id="MobiDB-lite"/>
    </source>
</evidence>
<comment type="caution">
    <text evidence="7">The sequence shown here is derived from an EMBL/GenBank/DDBJ whole genome shotgun (WGS) entry which is preliminary data.</text>
</comment>
<sequence>MPPDSATSSPGVNYWYESNLQTSLEDAIPHEGSIPQMMRRASAAVMHSHAFNSQEPIAWNHNQSPLHLDTSSVSALLLRAQPTSAIANHKAPLAPKQGFGGTANSRAQHQSPITGTYALRTPRGKITSIACESCRKRKSKCDGVRPKCNTCQSKNLCCVYDVAEDGKTTTQLRAHVRRLAKELDDMKSIVSLLAMAPNRATAASWASELEKNGFAHHSADEIKKSLQDAHGHHLPLSKRDSVGTDEGEPYLGTGQGLIASSYNSSPRDESREQSQPALSLSSNRDVNGAIPINSRDMSELSKLVFDCAFYRRTKRELLANGWSESQIFGRNEIDVDTILLGFVDPQDEQSVPTWSSRIVNKFFPTAPMPLRLASTYLLTKMMRWLIWPSVEHTNTMPEWLMPIARPECTPYDILVDLLPWPQLRQHLYQHPTDYAVGAFFGFVHINWPYADDACHYWDIEAGCTRMTPLFENIVGDLNNWTLDSKALEIMPQLDGLVPTKA</sequence>
<dbReference type="InterPro" id="IPR004035">
    <property type="entry name" value="Endouclease-III_FeS-bd_BS"/>
</dbReference>
<proteinExistence type="inferred from homology"/>
<evidence type="ECO:0000313" key="7">
    <source>
        <dbReference type="EMBL" id="KAF2263713.1"/>
    </source>
</evidence>
<name>A0A9P4N3M1_9PLEO</name>
<dbReference type="PROSITE" id="PS00764">
    <property type="entry name" value="ENDONUCLEASE_III_1"/>
    <property type="match status" value="1"/>
</dbReference>
<keyword evidence="8" id="KW-1185">Reference proteome</keyword>
<dbReference type="SUPFAM" id="SSF57701">
    <property type="entry name" value="Zn2/Cys6 DNA-binding domain"/>
    <property type="match status" value="1"/>
</dbReference>
<feature type="compositionally biased region" description="Polar residues" evidence="5">
    <location>
        <begin position="273"/>
        <end position="285"/>
    </location>
</feature>
<dbReference type="PANTHER" id="PTHR37012:SF2">
    <property type="entry name" value="BZIP DOMAIN-CONTAINING PROTEIN-RELATED"/>
    <property type="match status" value="1"/>
</dbReference>
<dbReference type="PROSITE" id="PS50048">
    <property type="entry name" value="ZN2_CY6_FUNGAL_2"/>
    <property type="match status" value="1"/>
</dbReference>
<accession>A0A9P4N3M1</accession>
<gene>
    <name evidence="7" type="ORF">CC78DRAFT_568778</name>
</gene>
<dbReference type="InterPro" id="IPR036864">
    <property type="entry name" value="Zn2-C6_fun-type_DNA-bd_sf"/>
</dbReference>
<dbReference type="InterPro" id="IPR001138">
    <property type="entry name" value="Zn2Cys6_DnaBD"/>
</dbReference>
<dbReference type="PANTHER" id="PTHR37012">
    <property type="entry name" value="B-ZIP TRANSCRIPTION FACTOR (EUROFUNG)-RELATED"/>
    <property type="match status" value="1"/>
</dbReference>
<keyword evidence="2" id="KW-0378">Hydrolase</keyword>
<dbReference type="PROSITE" id="PS00463">
    <property type="entry name" value="ZN2_CY6_FUNGAL_1"/>
    <property type="match status" value="1"/>
</dbReference>
<feature type="compositionally biased region" description="Basic and acidic residues" evidence="5">
    <location>
        <begin position="228"/>
        <end position="242"/>
    </location>
</feature>
<dbReference type="GO" id="GO:0016798">
    <property type="term" value="F:hydrolase activity, acting on glycosyl bonds"/>
    <property type="evidence" value="ECO:0007669"/>
    <property type="project" value="UniProtKB-KW"/>
</dbReference>
<dbReference type="OrthoDB" id="4161589at2759"/>
<dbReference type="Pfam" id="PF00172">
    <property type="entry name" value="Zn_clus"/>
    <property type="match status" value="1"/>
</dbReference>
<dbReference type="EMBL" id="ML986622">
    <property type="protein sequence ID" value="KAF2263713.1"/>
    <property type="molecule type" value="Genomic_DNA"/>
</dbReference>
<feature type="domain" description="Zn(2)-C6 fungal-type" evidence="6">
    <location>
        <begin position="130"/>
        <end position="160"/>
    </location>
</feature>
<keyword evidence="4" id="KW-0326">Glycosidase</keyword>
<evidence type="ECO:0000256" key="1">
    <source>
        <dbReference type="ARBA" id="ARBA00008343"/>
    </source>
</evidence>
<keyword evidence="3" id="KW-0539">Nucleus</keyword>
<evidence type="ECO:0000256" key="3">
    <source>
        <dbReference type="ARBA" id="ARBA00023242"/>
    </source>
</evidence>
<dbReference type="Pfam" id="PF11905">
    <property type="entry name" value="DUF3425"/>
    <property type="match status" value="1"/>
</dbReference>
<evidence type="ECO:0000259" key="6">
    <source>
        <dbReference type="PROSITE" id="PS50048"/>
    </source>
</evidence>
<dbReference type="GO" id="GO:0008270">
    <property type="term" value="F:zinc ion binding"/>
    <property type="evidence" value="ECO:0007669"/>
    <property type="project" value="InterPro"/>
</dbReference>
<reference evidence="8" key="1">
    <citation type="journal article" date="2020" name="Stud. Mycol.">
        <title>101 Dothideomycetes genomes: A test case for predicting lifestyles and emergence of pathogens.</title>
        <authorList>
            <person name="Haridas S."/>
            <person name="Albert R."/>
            <person name="Binder M."/>
            <person name="Bloem J."/>
            <person name="LaButti K."/>
            <person name="Salamov A."/>
            <person name="Andreopoulos B."/>
            <person name="Baker S."/>
            <person name="Barry K."/>
            <person name="Bills G."/>
            <person name="Bluhm B."/>
            <person name="Cannon C."/>
            <person name="Castanera R."/>
            <person name="Culley D."/>
            <person name="Daum C."/>
            <person name="Ezra D."/>
            <person name="Gonzalez J."/>
            <person name="Henrissat B."/>
            <person name="Kuo A."/>
            <person name="Liang C."/>
            <person name="Lipzen A."/>
            <person name="Lutzoni F."/>
            <person name="Magnuson J."/>
            <person name="Mondo S."/>
            <person name="Nolan M."/>
            <person name="Ohm R."/>
            <person name="Pangilinan J."/>
            <person name="Park H.-J."/>
            <person name="Ramirez L."/>
            <person name="Alfaro M."/>
            <person name="Sun H."/>
            <person name="Tritt A."/>
            <person name="Yoshinaga Y."/>
            <person name="Zwiers L.-H."/>
            <person name="Turgeon B."/>
            <person name="Goodwin S."/>
            <person name="Spatafora J."/>
            <person name="Crous P."/>
            <person name="Grigoriev I."/>
        </authorList>
    </citation>
    <scope>NUCLEOTIDE SEQUENCE [LARGE SCALE GENOMIC DNA]</scope>
    <source>
        <strain evidence="8">CBS 304.66</strain>
    </source>
</reference>
<dbReference type="SMART" id="SM00066">
    <property type="entry name" value="GAL4"/>
    <property type="match status" value="1"/>
</dbReference>
<evidence type="ECO:0000313" key="8">
    <source>
        <dbReference type="Proteomes" id="UP000800093"/>
    </source>
</evidence>